<dbReference type="PRINTS" id="PR00455">
    <property type="entry name" value="HTHTETR"/>
</dbReference>
<feature type="DNA-binding region" description="H-T-H motif" evidence="4">
    <location>
        <begin position="44"/>
        <end position="63"/>
    </location>
</feature>
<dbReference type="Pfam" id="PF00440">
    <property type="entry name" value="TetR_N"/>
    <property type="match status" value="1"/>
</dbReference>
<evidence type="ECO:0000256" key="5">
    <source>
        <dbReference type="SAM" id="MobiDB-lite"/>
    </source>
</evidence>
<accession>A0ABZ2LE48</accession>
<sequence>MRSRKIPRLSPKKVPQQARSRQMVGDILETAARLLVRGGYEALTTNHVADEAGVGIASVYEYFPNKQAIVAAVVTRVAEDVLDELQKALAEAAHANAKEGLALWLDAMFGAIERRRAILTVMVREIPFLWEIPAVQSLGERLLQLARGAGMLSRKPVVVAHYEAVAYLMTIMVRAAVLESVIRPPPHIPQAELRKTLTQLLTDLLA</sequence>
<proteinExistence type="predicted"/>
<evidence type="ECO:0000256" key="3">
    <source>
        <dbReference type="ARBA" id="ARBA00023163"/>
    </source>
</evidence>
<organism evidence="7 8">
    <name type="scientific">Pendulispora rubella</name>
    <dbReference type="NCBI Taxonomy" id="2741070"/>
    <lineage>
        <taxon>Bacteria</taxon>
        <taxon>Pseudomonadati</taxon>
        <taxon>Myxococcota</taxon>
        <taxon>Myxococcia</taxon>
        <taxon>Myxococcales</taxon>
        <taxon>Sorangiineae</taxon>
        <taxon>Pendulisporaceae</taxon>
        <taxon>Pendulispora</taxon>
    </lineage>
</organism>
<dbReference type="InterPro" id="IPR001647">
    <property type="entry name" value="HTH_TetR"/>
</dbReference>
<dbReference type="Gene3D" id="1.10.357.10">
    <property type="entry name" value="Tetracycline Repressor, domain 2"/>
    <property type="match status" value="1"/>
</dbReference>
<evidence type="ECO:0000313" key="7">
    <source>
        <dbReference type="EMBL" id="WXB07017.1"/>
    </source>
</evidence>
<feature type="region of interest" description="Disordered" evidence="5">
    <location>
        <begin position="1"/>
        <end position="20"/>
    </location>
</feature>
<evidence type="ECO:0000256" key="2">
    <source>
        <dbReference type="ARBA" id="ARBA00023125"/>
    </source>
</evidence>
<dbReference type="EMBL" id="CP089983">
    <property type="protein sequence ID" value="WXB07017.1"/>
    <property type="molecule type" value="Genomic_DNA"/>
</dbReference>
<evidence type="ECO:0000313" key="8">
    <source>
        <dbReference type="Proteomes" id="UP001374803"/>
    </source>
</evidence>
<reference evidence="7" key="1">
    <citation type="submission" date="2021-12" db="EMBL/GenBank/DDBJ databases">
        <title>Discovery of the Pendulisporaceae a myxobacterial family with distinct sporulation behavior and unique specialized metabolism.</title>
        <authorList>
            <person name="Garcia R."/>
            <person name="Popoff A."/>
            <person name="Bader C.D."/>
            <person name="Loehr J."/>
            <person name="Walesch S."/>
            <person name="Walt C."/>
            <person name="Boldt J."/>
            <person name="Bunk B."/>
            <person name="Haeckl F.J.F.P.J."/>
            <person name="Gunesch A.P."/>
            <person name="Birkelbach J."/>
            <person name="Nuebel U."/>
            <person name="Pietschmann T."/>
            <person name="Bach T."/>
            <person name="Mueller R."/>
        </authorList>
    </citation>
    <scope>NUCLEOTIDE SEQUENCE</scope>
    <source>
        <strain evidence="7">MSr11367</strain>
    </source>
</reference>
<dbReference type="InterPro" id="IPR009057">
    <property type="entry name" value="Homeodomain-like_sf"/>
</dbReference>
<name>A0ABZ2LE48_9BACT</name>
<feature type="domain" description="HTH tetR-type" evidence="6">
    <location>
        <begin position="21"/>
        <end position="81"/>
    </location>
</feature>
<evidence type="ECO:0000256" key="4">
    <source>
        <dbReference type="PROSITE-ProRule" id="PRU00335"/>
    </source>
</evidence>
<evidence type="ECO:0000259" key="6">
    <source>
        <dbReference type="PROSITE" id="PS50977"/>
    </source>
</evidence>
<keyword evidence="2 4" id="KW-0238">DNA-binding</keyword>
<keyword evidence="8" id="KW-1185">Reference proteome</keyword>
<dbReference type="InterPro" id="IPR050109">
    <property type="entry name" value="HTH-type_TetR-like_transc_reg"/>
</dbReference>
<gene>
    <name evidence="7" type="ORF">LVJ94_07195</name>
</gene>
<dbReference type="Proteomes" id="UP001374803">
    <property type="component" value="Chromosome"/>
</dbReference>
<feature type="compositionally biased region" description="Basic residues" evidence="5">
    <location>
        <begin position="1"/>
        <end position="11"/>
    </location>
</feature>
<dbReference type="PANTHER" id="PTHR30055">
    <property type="entry name" value="HTH-TYPE TRANSCRIPTIONAL REGULATOR RUTR"/>
    <property type="match status" value="1"/>
</dbReference>
<dbReference type="PROSITE" id="PS01081">
    <property type="entry name" value="HTH_TETR_1"/>
    <property type="match status" value="1"/>
</dbReference>
<dbReference type="InterPro" id="IPR023772">
    <property type="entry name" value="DNA-bd_HTH_TetR-type_CS"/>
</dbReference>
<keyword evidence="3" id="KW-0804">Transcription</keyword>
<evidence type="ECO:0000256" key="1">
    <source>
        <dbReference type="ARBA" id="ARBA00023015"/>
    </source>
</evidence>
<dbReference type="RefSeq" id="WP_394836678.1">
    <property type="nucleotide sequence ID" value="NZ_CP089929.1"/>
</dbReference>
<dbReference type="SUPFAM" id="SSF46689">
    <property type="entry name" value="Homeodomain-like"/>
    <property type="match status" value="1"/>
</dbReference>
<keyword evidence="1" id="KW-0805">Transcription regulation</keyword>
<dbReference type="PROSITE" id="PS50977">
    <property type="entry name" value="HTH_TETR_2"/>
    <property type="match status" value="1"/>
</dbReference>
<protein>
    <submittedName>
        <fullName evidence="7">TetR/AcrR family transcriptional regulator</fullName>
    </submittedName>
</protein>
<dbReference type="PANTHER" id="PTHR30055:SF234">
    <property type="entry name" value="HTH-TYPE TRANSCRIPTIONAL REGULATOR BETI"/>
    <property type="match status" value="1"/>
</dbReference>